<dbReference type="Pfam" id="PF13751">
    <property type="entry name" value="DDE_Tnp_1_6"/>
    <property type="match status" value="1"/>
</dbReference>
<dbReference type="PANTHER" id="PTHR33408">
    <property type="entry name" value="TRANSPOSASE"/>
    <property type="match status" value="1"/>
</dbReference>
<evidence type="ECO:0000259" key="3">
    <source>
        <dbReference type="Pfam" id="PF13751"/>
    </source>
</evidence>
<feature type="compositionally biased region" description="Basic and acidic residues" evidence="1">
    <location>
        <begin position="213"/>
        <end position="223"/>
    </location>
</feature>
<dbReference type="InterPro" id="IPR025668">
    <property type="entry name" value="Tnp_DDE_dom"/>
</dbReference>
<feature type="compositionally biased region" description="Basic and acidic residues" evidence="1">
    <location>
        <begin position="231"/>
        <end position="248"/>
    </location>
</feature>
<evidence type="ECO:0000256" key="1">
    <source>
        <dbReference type="SAM" id="MobiDB-lite"/>
    </source>
</evidence>
<dbReference type="Pfam" id="PF05598">
    <property type="entry name" value="DUF772"/>
    <property type="match status" value="1"/>
</dbReference>
<name>A0AAP7ZKY2_RALSL</name>
<dbReference type="AlphaFoldDB" id="A0AAP7ZKY2"/>
<feature type="domain" description="Transposase InsH N-terminal" evidence="2">
    <location>
        <begin position="43"/>
        <end position="140"/>
    </location>
</feature>
<proteinExistence type="predicted"/>
<dbReference type="NCBIfam" id="NF033551">
    <property type="entry name" value="transpos_IS1182"/>
    <property type="match status" value="1"/>
</dbReference>
<protein>
    <submittedName>
        <fullName evidence="4">IS5/IS1182 family transposase</fullName>
    </submittedName>
</protein>
<dbReference type="InterPro" id="IPR047629">
    <property type="entry name" value="IS1182_transpos"/>
</dbReference>
<feature type="region of interest" description="Disordered" evidence="1">
    <location>
        <begin position="213"/>
        <end position="248"/>
    </location>
</feature>
<evidence type="ECO:0000313" key="5">
    <source>
        <dbReference type="Proteomes" id="UP000216164"/>
    </source>
</evidence>
<feature type="domain" description="Transposase DDE" evidence="3">
    <location>
        <begin position="358"/>
        <end position="476"/>
    </location>
</feature>
<accession>A0AAP7ZKY2</accession>
<evidence type="ECO:0000313" key="4">
    <source>
        <dbReference type="EMBL" id="OYQ12254.1"/>
    </source>
</evidence>
<organism evidence="4 5">
    <name type="scientific">Ralstonia solanacearum K60</name>
    <dbReference type="NCBI Taxonomy" id="1091042"/>
    <lineage>
        <taxon>Bacteria</taxon>
        <taxon>Pseudomonadati</taxon>
        <taxon>Pseudomonadota</taxon>
        <taxon>Betaproteobacteria</taxon>
        <taxon>Burkholderiales</taxon>
        <taxon>Burkholderiaceae</taxon>
        <taxon>Ralstonia</taxon>
        <taxon>Ralstonia solanacearum species complex</taxon>
    </lineage>
</organism>
<comment type="caution">
    <text evidence="4">The sequence shown here is derived from an EMBL/GenBank/DDBJ whole genome shotgun (WGS) entry which is preliminary data.</text>
</comment>
<sequence length="521" mass="59646">MKKPAFQRAQIADKGLAPGEAFVFNSGMLKTPTPAQHELEMVTLEELVPKDHLLRKIDAAVDFEFIRAKVAHLYCADNGRPALDPVVMFKLLFIGYLFGVRSERQLMREVQVNVAYRWFARFRLTDRVPDASTFSQNRRRRYTDTTVYQEIFDEIVRQAMGHGMVDGRVLYTDSTHLKANANKNKYDVVKVEQTPSAYLAELDAAVDADRVAHGKKPLPRDDGDGGAPGGKPEEKDIKRSRTDPDSGYMVRDDKPRGFFYLDHRTVDAKHAIITDTHVTPASVHDSQPYLERLDRQRECFGFAVQAVGLDAGYFIPAVCKGLEDRQIAGVMGYRTPNHKPGTFYKRQYEYDRYRDEYVCPAGQALPYSTTNRSGYREYKSDPSICRSCAMRTQCTNSANAVKVVTRHVWEWAKERVDARRLTEWGKRLYARRKETVERSFADAKQLHGHRYARMRGLRRVAEQCLLAAAAQNIKKIALLLARMRALLRHFCSPRAPMRRLVAHFSTPSGRFGCRRPKIRFA</sequence>
<evidence type="ECO:0000259" key="2">
    <source>
        <dbReference type="Pfam" id="PF05598"/>
    </source>
</evidence>
<reference evidence="4 5" key="1">
    <citation type="submission" date="2017-04" db="EMBL/GenBank/DDBJ databases">
        <title>Genome Announcement: Closed genomes of Ralstonia solanacearum strains K60, UW551, and UW700.</title>
        <authorList>
            <person name="Hayes M."/>
            <person name="Macintyre A.M."/>
            <person name="Allen C."/>
        </authorList>
    </citation>
    <scope>NUCLEOTIDE SEQUENCE [LARGE SCALE GENOMIC DNA]</scope>
    <source>
        <strain evidence="4 5">UW25</strain>
    </source>
</reference>
<dbReference type="EMBL" id="NCTK01000001">
    <property type="protein sequence ID" value="OYQ12254.1"/>
    <property type="molecule type" value="Genomic_DNA"/>
</dbReference>
<dbReference type="Proteomes" id="UP000216164">
    <property type="component" value="Unassembled WGS sequence"/>
</dbReference>
<gene>
    <name evidence="4" type="ORF">B7R77_02610</name>
</gene>
<dbReference type="InterPro" id="IPR008490">
    <property type="entry name" value="Transposase_InsH_N"/>
</dbReference>